<keyword evidence="1" id="KW-0472">Membrane</keyword>
<dbReference type="HOGENOM" id="CLU_1600363_0_0_9"/>
<reference evidence="2 3" key="1">
    <citation type="journal article" date="2014" name="Genome Announc.">
        <title>Complete Genome Sequence of the Thermophilic Polychlorinated Biphenyl Degrader Geobacillus sp. Strain JF8 (NBRC 109937).</title>
        <authorList>
            <person name="Shintani M."/>
            <person name="Ohtsubo Y."/>
            <person name="Fukuda K."/>
            <person name="Hosoyama A."/>
            <person name="Ohji S."/>
            <person name="Yamazoe A."/>
            <person name="Fujita N."/>
            <person name="Nagata Y."/>
            <person name="Tsuda M."/>
            <person name="Hatta T."/>
            <person name="Kimbara K."/>
        </authorList>
    </citation>
    <scope>NUCLEOTIDE SEQUENCE [LARGE SCALE GENOMIC DNA]</scope>
    <source>
        <strain evidence="2 3">JF8</strain>
    </source>
</reference>
<feature type="transmembrane region" description="Helical" evidence="1">
    <location>
        <begin position="7"/>
        <end position="25"/>
    </location>
</feature>
<name>S5Z507_GEOG3</name>
<dbReference type="STRING" id="1921421.M493_08790"/>
<feature type="transmembrane region" description="Helical" evidence="1">
    <location>
        <begin position="37"/>
        <end position="59"/>
    </location>
</feature>
<keyword evidence="1" id="KW-1133">Transmembrane helix</keyword>
<keyword evidence="1" id="KW-0812">Transmembrane</keyword>
<dbReference type="RefSeq" id="WP_020959839.1">
    <property type="nucleotide sequence ID" value="NC_022080.4"/>
</dbReference>
<evidence type="ECO:0000313" key="2">
    <source>
        <dbReference type="EMBL" id="AGT32032.1"/>
    </source>
</evidence>
<organism evidence="2 3">
    <name type="scientific">Geobacillus genomosp. 3</name>
    <dbReference type="NCBI Taxonomy" id="1921421"/>
    <lineage>
        <taxon>Bacteria</taxon>
        <taxon>Bacillati</taxon>
        <taxon>Bacillota</taxon>
        <taxon>Bacilli</taxon>
        <taxon>Bacillales</taxon>
        <taxon>Anoxybacillaceae</taxon>
        <taxon>Geobacillus</taxon>
    </lineage>
</organism>
<dbReference type="AlphaFoldDB" id="S5Z507"/>
<dbReference type="OrthoDB" id="2871924at2"/>
<feature type="transmembrane region" description="Helical" evidence="1">
    <location>
        <begin position="146"/>
        <end position="164"/>
    </location>
</feature>
<protein>
    <submittedName>
        <fullName evidence="2">Uncharacterized protein</fullName>
    </submittedName>
</protein>
<evidence type="ECO:0000313" key="3">
    <source>
        <dbReference type="Proteomes" id="UP000015500"/>
    </source>
</evidence>
<feature type="transmembrane region" description="Helical" evidence="1">
    <location>
        <begin position="116"/>
        <end position="134"/>
    </location>
</feature>
<gene>
    <name evidence="2" type="ORF">M493_08790</name>
</gene>
<evidence type="ECO:0000256" key="1">
    <source>
        <dbReference type="SAM" id="Phobius"/>
    </source>
</evidence>
<dbReference type="KEGG" id="gjf:M493_08790"/>
<sequence length="166" mass="18373">MAHYVWIIINALLVAGSALYIWLFRPSDSAAVFAGKWLAQAAILLFWVNVNMYFIFLVIRKAKVRNVKVALARMSRKMMKAHIPLAVAGTGLIVLHGGIMMWKLGAVLGVGHGKMVTGYASLGLLAITLAAGVLRHRKASGFRRKFHLLSAMVFACLFLIHLFWPL</sequence>
<keyword evidence="3" id="KW-1185">Reference proteome</keyword>
<dbReference type="Proteomes" id="UP000015500">
    <property type="component" value="Chromosome"/>
</dbReference>
<dbReference type="EMBL" id="CP006254">
    <property type="protein sequence ID" value="AGT32032.1"/>
    <property type="molecule type" value="Genomic_DNA"/>
</dbReference>
<accession>S5Z507</accession>
<dbReference type="PATRIC" id="fig|1345697.3.peg.1686"/>
<proteinExistence type="predicted"/>
<feature type="transmembrane region" description="Helical" evidence="1">
    <location>
        <begin position="83"/>
        <end position="104"/>
    </location>
</feature>